<name>A0AAV7KBL7_9METZ</name>
<reference evidence="2 3" key="1">
    <citation type="journal article" date="2023" name="BMC Biol.">
        <title>The compact genome of the sponge Oopsacas minuta (Hexactinellida) is lacking key metazoan core genes.</title>
        <authorList>
            <person name="Santini S."/>
            <person name="Schenkelaars Q."/>
            <person name="Jourda C."/>
            <person name="Duchesne M."/>
            <person name="Belahbib H."/>
            <person name="Rocher C."/>
            <person name="Selva M."/>
            <person name="Riesgo A."/>
            <person name="Vervoort M."/>
            <person name="Leys S.P."/>
            <person name="Kodjabachian L."/>
            <person name="Le Bivic A."/>
            <person name="Borchiellini C."/>
            <person name="Claverie J.M."/>
            <person name="Renard E."/>
        </authorList>
    </citation>
    <scope>NUCLEOTIDE SEQUENCE [LARGE SCALE GENOMIC DNA]</scope>
    <source>
        <strain evidence="2">SPO-2</strain>
    </source>
</reference>
<evidence type="ECO:0000313" key="2">
    <source>
        <dbReference type="EMBL" id="KAI6658897.1"/>
    </source>
</evidence>
<sequence>MLCANMSGTEKYPLLAIGKSKQPRSFPKDLSKLPIRYEATKNAWMTGFIFEKWIRRWDSSLRMNKRNICLLVDNCSAHPKSVSLTNICLKFLPANTTSIMQPMDMGVIKNWKANYKSRLNSRIINVMDGNLSLRALGIAKSITLLDALYLCRMSWDAVEGNTIAKCYQKGGFVKRDFIQSEGYEFNLDDDHMLDDVSLPSNMSLEEFENFITIDSEIPVSGDLSDVELLDITRKKIRVEDSESDGDNLRLSLE</sequence>
<dbReference type="InterPro" id="IPR050863">
    <property type="entry name" value="CenT-Element_Derived"/>
</dbReference>
<evidence type="ECO:0000313" key="3">
    <source>
        <dbReference type="Proteomes" id="UP001165289"/>
    </source>
</evidence>
<dbReference type="AlphaFoldDB" id="A0AAV7KBL7"/>
<feature type="domain" description="DDE-1" evidence="1">
    <location>
        <begin position="1"/>
        <end position="167"/>
    </location>
</feature>
<dbReference type="PANTHER" id="PTHR19303">
    <property type="entry name" value="TRANSPOSON"/>
    <property type="match status" value="1"/>
</dbReference>
<dbReference type="InterPro" id="IPR004875">
    <property type="entry name" value="DDE_SF_endonuclease_dom"/>
</dbReference>
<dbReference type="Pfam" id="PF03184">
    <property type="entry name" value="DDE_1"/>
    <property type="match status" value="1"/>
</dbReference>
<proteinExistence type="predicted"/>
<keyword evidence="3" id="KW-1185">Reference proteome</keyword>
<accession>A0AAV7KBL7</accession>
<dbReference type="Proteomes" id="UP001165289">
    <property type="component" value="Unassembled WGS sequence"/>
</dbReference>
<dbReference type="PANTHER" id="PTHR19303:SF73">
    <property type="entry name" value="PROTEIN PDC2"/>
    <property type="match status" value="1"/>
</dbReference>
<comment type="caution">
    <text evidence="2">The sequence shown here is derived from an EMBL/GenBank/DDBJ whole genome shotgun (WGS) entry which is preliminary data.</text>
</comment>
<dbReference type="GO" id="GO:0003677">
    <property type="term" value="F:DNA binding"/>
    <property type="evidence" value="ECO:0007669"/>
    <property type="project" value="TreeGrafter"/>
</dbReference>
<organism evidence="2 3">
    <name type="scientific">Oopsacas minuta</name>
    <dbReference type="NCBI Taxonomy" id="111878"/>
    <lineage>
        <taxon>Eukaryota</taxon>
        <taxon>Metazoa</taxon>
        <taxon>Porifera</taxon>
        <taxon>Hexactinellida</taxon>
        <taxon>Hexasterophora</taxon>
        <taxon>Lyssacinosida</taxon>
        <taxon>Leucopsacidae</taxon>
        <taxon>Oopsacas</taxon>
    </lineage>
</organism>
<dbReference type="GO" id="GO:0005634">
    <property type="term" value="C:nucleus"/>
    <property type="evidence" value="ECO:0007669"/>
    <property type="project" value="TreeGrafter"/>
</dbReference>
<gene>
    <name evidence="2" type="ORF">LOD99_10908</name>
</gene>
<dbReference type="EMBL" id="JAKMXF010000073">
    <property type="protein sequence ID" value="KAI6658897.1"/>
    <property type="molecule type" value="Genomic_DNA"/>
</dbReference>
<protein>
    <submittedName>
        <fullName evidence="2">Tigger transposable element-derived protein 4-like isoform X4</fullName>
    </submittedName>
</protein>
<evidence type="ECO:0000259" key="1">
    <source>
        <dbReference type="Pfam" id="PF03184"/>
    </source>
</evidence>